<dbReference type="NCBIfam" id="TIGR00508">
    <property type="entry name" value="bioA"/>
    <property type="match status" value="1"/>
</dbReference>
<dbReference type="GO" id="GO:0009102">
    <property type="term" value="P:biotin biosynthetic process"/>
    <property type="evidence" value="ECO:0007669"/>
    <property type="project" value="UniProtKB-UniRule"/>
</dbReference>
<feature type="modified residue" description="N6-(pyridoxal phosphate)lysine" evidence="11">
    <location>
        <position position="276"/>
    </location>
</feature>
<sequence>MEKDFRYVWHPFTQMQDYQEQEPLIVERGEGVMLYDVDGRAYYDSVASIWTNTLGHAHPALTEAIVKQAQLVAHSTLLGHANVPSILLAEQIVDIAPQGLSHVFFCDSGAEAVEIALKMAYQYWQLKGRPEKKRFVKFVEAYHGDTIGAVSVGAIDRFHETYRDMLFETFKVPYPYCYRCPLSLSPRTCAHACMDELKTLLAEKADAIAGVILEPVQGSSGIIPMPDGYLREIEALCKEHGVLLIVDEVATGFGRTGEMFASDHDGVRPDLMTIGKGLTGGYLPVAAALATDEIYEAFLGTYDSNKTFYHGHTFTGNQLGCAVALENLRLFKEERVIEHVQDVATFVAERLEKFWDLPAVGDIRQKGLFVGIELVRDRETREPFAFEERIGWHVGNRCREYGMIMRPLGSVCLFIPPLIVTKEQAGAMLDILYRSIEEETSARVGGTLR</sequence>
<dbReference type="InterPro" id="IPR015422">
    <property type="entry name" value="PyrdxlP-dep_Trfase_small"/>
</dbReference>
<evidence type="ECO:0000256" key="3">
    <source>
        <dbReference type="ARBA" id="ARBA00011738"/>
    </source>
</evidence>
<dbReference type="Pfam" id="PF00202">
    <property type="entry name" value="Aminotran_3"/>
    <property type="match status" value="1"/>
</dbReference>
<dbReference type="EC" id="2.6.1.62" evidence="11"/>
<dbReference type="GO" id="GO:0004015">
    <property type="term" value="F:adenosylmethionine-8-amino-7-oxononanoate transaminase activity"/>
    <property type="evidence" value="ECO:0007669"/>
    <property type="project" value="UniProtKB-UniRule"/>
</dbReference>
<comment type="subunit">
    <text evidence="3 11">Homodimer.</text>
</comment>
<evidence type="ECO:0000256" key="1">
    <source>
        <dbReference type="ARBA" id="ARBA00001933"/>
    </source>
</evidence>
<dbReference type="PANTHER" id="PTHR42684:SF17">
    <property type="entry name" value="ADENOSYLMETHIONINE-8-AMINO-7-OXONONANOATE AMINOTRANSFERASE"/>
    <property type="match status" value="1"/>
</dbReference>
<dbReference type="InterPro" id="IPR049704">
    <property type="entry name" value="Aminotrans_3_PPA_site"/>
</dbReference>
<comment type="cofactor">
    <cofactor evidence="1 11">
        <name>pyridoxal 5'-phosphate</name>
        <dbReference type="ChEBI" id="CHEBI:597326"/>
    </cofactor>
</comment>
<accession>A0A101XTA4</accession>
<evidence type="ECO:0000256" key="11">
    <source>
        <dbReference type="HAMAP-Rule" id="MF_00834"/>
    </source>
</evidence>
<reference evidence="12 13" key="1">
    <citation type="submission" date="2015-12" db="EMBL/GenBank/DDBJ databases">
        <title>Draft genome sequence of Acidibacillus ferrooxidans ITV001, isolated from a chalcopyrite acid mine drainage site in Brazil.</title>
        <authorList>
            <person name="Dall'Agnol H."/>
            <person name="Nancucheo I."/>
            <person name="Johnson B."/>
            <person name="Oliveira R."/>
            <person name="Leite L."/>
            <person name="Pylro V."/>
            <person name="Nunes G.L."/>
            <person name="Tzotzos G."/>
            <person name="Fernandes G.R."/>
            <person name="Dutra J."/>
            <person name="Orellana S.C."/>
            <person name="Oliveira G."/>
        </authorList>
    </citation>
    <scope>NUCLEOTIDE SEQUENCE [LARGE SCALE GENOMIC DNA]</scope>
    <source>
        <strain evidence="13">ITV01</strain>
    </source>
</reference>
<feature type="binding site" evidence="11">
    <location>
        <begin position="109"/>
        <end position="110"/>
    </location>
    <ligand>
        <name>pyridoxal 5'-phosphate</name>
        <dbReference type="ChEBI" id="CHEBI:597326"/>
    </ligand>
</feature>
<dbReference type="InterPro" id="IPR015421">
    <property type="entry name" value="PyrdxlP-dep_Trfase_major"/>
</dbReference>
<dbReference type="SUPFAM" id="SSF53383">
    <property type="entry name" value="PLP-dependent transferases"/>
    <property type="match status" value="1"/>
</dbReference>
<dbReference type="AlphaFoldDB" id="A0A101XTA4"/>
<proteinExistence type="inferred from homology"/>
<dbReference type="OrthoDB" id="9807885at2"/>
<evidence type="ECO:0000256" key="7">
    <source>
        <dbReference type="ARBA" id="ARBA00022691"/>
    </source>
</evidence>
<comment type="subcellular location">
    <subcellularLocation>
        <location evidence="2 11">Cytoplasm</location>
    </subcellularLocation>
</comment>
<evidence type="ECO:0000313" key="12">
    <source>
        <dbReference type="EMBL" id="KUO97148.1"/>
    </source>
</evidence>
<keyword evidence="7 11" id="KW-0949">S-adenosyl-L-methionine</keyword>
<comment type="function">
    <text evidence="11">Catalyzes the transfer of the alpha-amino group from S-adenosyl-L-methionine (SAM) to 7-keto-8-aminopelargonic acid (KAPA) to form 7,8-diaminopelargonic acid (DAPA). It is the only aminotransferase known to utilize SAM as an amino donor.</text>
</comment>
<protein>
    <recommendedName>
        <fullName evidence="11">Adenosylmethionine-8-amino-7-oxononanoate aminotransferase</fullName>
        <ecNumber evidence="11">2.6.1.62</ecNumber>
    </recommendedName>
    <alternativeName>
        <fullName evidence="11">7,8-diamino-pelargonic acid aminotransferase</fullName>
        <shortName evidence="11">DAPA AT</shortName>
        <shortName evidence="11">DAPA aminotransferase</shortName>
    </alternativeName>
    <alternativeName>
        <fullName evidence="11">7,8-diaminononanoate synthase</fullName>
        <shortName evidence="11">DANS</shortName>
    </alternativeName>
    <alternativeName>
        <fullName evidence="11">Diaminopelargonic acid synthase</fullName>
    </alternativeName>
</protein>
<dbReference type="Gene3D" id="3.90.1150.10">
    <property type="entry name" value="Aspartate Aminotransferase, domain 1"/>
    <property type="match status" value="1"/>
</dbReference>
<dbReference type="UniPathway" id="UPA00078">
    <property type="reaction ID" value="UER00160"/>
</dbReference>
<dbReference type="FunFam" id="3.40.640.10:FF:000078">
    <property type="entry name" value="Adenosylmethionine-8-amino-7-oxononanoate aminotransferase"/>
    <property type="match status" value="1"/>
</dbReference>
<dbReference type="HAMAP" id="MF_00834">
    <property type="entry name" value="BioA"/>
    <property type="match status" value="1"/>
</dbReference>
<keyword evidence="9 11" id="KW-0663">Pyridoxal phosphate</keyword>
<keyword evidence="8 11" id="KW-0093">Biotin biosynthesis</keyword>
<feature type="binding site" evidence="11">
    <location>
        <position position="276"/>
    </location>
    <ligand>
        <name>substrate</name>
    </ligand>
</feature>
<feature type="binding site" evidence="11">
    <location>
        <position position="247"/>
    </location>
    <ligand>
        <name>pyridoxal 5'-phosphate</name>
        <dbReference type="ChEBI" id="CHEBI:597326"/>
    </ligand>
</feature>
<dbReference type="PROSITE" id="PS00600">
    <property type="entry name" value="AA_TRANSFER_CLASS_3"/>
    <property type="match status" value="1"/>
</dbReference>
<gene>
    <name evidence="11" type="primary">bioA</name>
    <name evidence="12" type="ORF">ATW55_12635</name>
</gene>
<feature type="binding site" evidence="11">
    <location>
        <begin position="312"/>
        <end position="313"/>
    </location>
    <ligand>
        <name>pyridoxal 5'-phosphate</name>
        <dbReference type="ChEBI" id="CHEBI:597326"/>
    </ligand>
</feature>
<dbReference type="Proteomes" id="UP000053557">
    <property type="component" value="Unassembled WGS sequence"/>
</dbReference>
<keyword evidence="5 11" id="KW-0032">Aminotransferase</keyword>
<comment type="caution">
    <text evidence="11">Lacks conserved residue(s) required for the propagation of feature annotation.</text>
</comment>
<evidence type="ECO:0000256" key="4">
    <source>
        <dbReference type="ARBA" id="ARBA00022490"/>
    </source>
</evidence>
<dbReference type="RefSeq" id="WP_067711859.1">
    <property type="nucleotide sequence ID" value="NZ_LPVJ01000006.1"/>
</dbReference>
<comment type="catalytic activity">
    <reaction evidence="11">
        <text>(8S)-8-amino-7-oxononanoate + S-adenosyl-L-methionine = S-adenosyl-4-methylsulfanyl-2-oxobutanoate + (7R,8S)-7,8-diammoniononanoate</text>
        <dbReference type="Rhea" id="RHEA:16861"/>
        <dbReference type="ChEBI" id="CHEBI:16490"/>
        <dbReference type="ChEBI" id="CHEBI:59789"/>
        <dbReference type="ChEBI" id="CHEBI:149468"/>
        <dbReference type="ChEBI" id="CHEBI:149469"/>
        <dbReference type="EC" id="2.6.1.62"/>
    </reaction>
</comment>
<evidence type="ECO:0000256" key="10">
    <source>
        <dbReference type="ARBA" id="ARBA00060970"/>
    </source>
</evidence>
<comment type="pathway">
    <text evidence="11">Cofactor biosynthesis; biotin biosynthesis; 7,8-diaminononanoate from 8-amino-7-oxononanoate (SAM route): step 1/1.</text>
</comment>
<evidence type="ECO:0000313" key="13">
    <source>
        <dbReference type="Proteomes" id="UP000053557"/>
    </source>
</evidence>
<dbReference type="GO" id="GO:0030170">
    <property type="term" value="F:pyridoxal phosphate binding"/>
    <property type="evidence" value="ECO:0007669"/>
    <property type="project" value="UniProtKB-UniRule"/>
</dbReference>
<dbReference type="InterPro" id="IPR005814">
    <property type="entry name" value="Aminotrans_3"/>
</dbReference>
<dbReference type="CDD" id="cd00610">
    <property type="entry name" value="OAT_like"/>
    <property type="match status" value="1"/>
</dbReference>
<dbReference type="PANTHER" id="PTHR42684">
    <property type="entry name" value="ADENOSYLMETHIONINE-8-AMINO-7-OXONONANOATE AMINOTRANSFERASE"/>
    <property type="match status" value="1"/>
</dbReference>
<feature type="binding site" evidence="11">
    <location>
        <position position="311"/>
    </location>
    <ligand>
        <name>substrate</name>
    </ligand>
</feature>
<dbReference type="GO" id="GO:0005737">
    <property type="term" value="C:cytoplasm"/>
    <property type="evidence" value="ECO:0007669"/>
    <property type="project" value="UniProtKB-SubCell"/>
</dbReference>
<dbReference type="InterPro" id="IPR015424">
    <property type="entry name" value="PyrdxlP-dep_Trfase"/>
</dbReference>
<evidence type="ECO:0000256" key="8">
    <source>
        <dbReference type="ARBA" id="ARBA00022756"/>
    </source>
</evidence>
<comment type="similarity">
    <text evidence="10 11">Belongs to the class-III pyridoxal-phosphate-dependent aminotransferase family. BioA subfamily.</text>
</comment>
<keyword evidence="6 11" id="KW-0808">Transferase</keyword>
<organism evidence="12 13">
    <name type="scientific">Ferroacidibacillus organovorans</name>
    <dbReference type="NCBI Taxonomy" id="1765683"/>
    <lineage>
        <taxon>Bacteria</taxon>
        <taxon>Bacillati</taxon>
        <taxon>Bacillota</taxon>
        <taxon>Bacilli</taxon>
        <taxon>Bacillales</taxon>
        <taxon>Alicyclobacillaceae</taxon>
        <taxon>Ferroacidibacillus</taxon>
    </lineage>
</organism>
<keyword evidence="13" id="KW-1185">Reference proteome</keyword>
<dbReference type="InterPro" id="IPR005815">
    <property type="entry name" value="BioA"/>
</dbReference>
<keyword evidence="4 11" id="KW-0963">Cytoplasm</keyword>
<name>A0A101XTA4_9BACL</name>
<feature type="binding site" evidence="11">
    <location>
        <position position="142"/>
    </location>
    <ligand>
        <name>substrate</name>
    </ligand>
</feature>
<dbReference type="EMBL" id="LPVJ01000006">
    <property type="protein sequence ID" value="KUO97148.1"/>
    <property type="molecule type" value="Genomic_DNA"/>
</dbReference>
<evidence type="ECO:0000256" key="9">
    <source>
        <dbReference type="ARBA" id="ARBA00022898"/>
    </source>
</evidence>
<evidence type="ECO:0000256" key="2">
    <source>
        <dbReference type="ARBA" id="ARBA00004496"/>
    </source>
</evidence>
<comment type="caution">
    <text evidence="12">The sequence shown here is derived from an EMBL/GenBank/DDBJ whole genome shotgun (WGS) entry which is preliminary data.</text>
</comment>
<evidence type="ECO:0000256" key="6">
    <source>
        <dbReference type="ARBA" id="ARBA00022679"/>
    </source>
</evidence>
<feature type="site" description="Participates in the substrate recognition with KAPA and in a stacking interaction with the adenine ring of SAM" evidence="11">
    <location>
        <position position="12"/>
    </location>
</feature>
<dbReference type="Gene3D" id="3.40.640.10">
    <property type="entry name" value="Type I PLP-dependent aspartate aminotransferase-like (Major domain)"/>
    <property type="match status" value="1"/>
</dbReference>
<dbReference type="PIRSF" id="PIRSF000521">
    <property type="entry name" value="Transaminase_4ab_Lys_Orn"/>
    <property type="match status" value="1"/>
</dbReference>
<evidence type="ECO:0000256" key="5">
    <source>
        <dbReference type="ARBA" id="ARBA00022576"/>
    </source>
</evidence>
<feature type="binding site" evidence="11">
    <location>
        <position position="406"/>
    </location>
    <ligand>
        <name>substrate</name>
    </ligand>
</feature>